<dbReference type="PANTHER" id="PTHR30595:SF6">
    <property type="entry name" value="SCHLAFEN ALBA-2 DOMAIN-CONTAINING PROTEIN"/>
    <property type="match status" value="1"/>
</dbReference>
<comment type="caution">
    <text evidence="2">The sequence shown here is derived from an EMBL/GenBank/DDBJ whole genome shotgun (WGS) entry which is preliminary data.</text>
</comment>
<sequence length="271" mass="30400">MQREYRRLSRRTQNLLSLPEGLNVDYKREVQAVKSSDLVAFANTPQGGTLLIGIDEYTADNGVQRGRVVGCDVDDNARLMLVNKSTGCIPNVEIQIFTENLAASKPIFRVEIPSGQHKPYCTQRGEYAVRTDGRNRALLPEELLAIFMEREGEQFLSRFRDAVYQLENQLGTVSHALSEGMLGVSERLHELDHQLQRTLGRIEQLTDSNKKRSRNLMQALRQSQAGIVQLENSIAPVINDQGQHLLQDIEHKLGMLLDLLDSDGGNGGQNH</sequence>
<dbReference type="Proteomes" id="UP001499915">
    <property type="component" value="Unassembled WGS sequence"/>
</dbReference>
<dbReference type="RefSeq" id="WP_343803589.1">
    <property type="nucleotide sequence ID" value="NZ_BAAAET010000001.1"/>
</dbReference>
<evidence type="ECO:0000313" key="2">
    <source>
        <dbReference type="EMBL" id="GAA0687201.1"/>
    </source>
</evidence>
<evidence type="ECO:0000259" key="1">
    <source>
        <dbReference type="Pfam" id="PF04326"/>
    </source>
</evidence>
<dbReference type="PANTHER" id="PTHR30595">
    <property type="entry name" value="GLPR-RELATED TRANSCRIPTIONAL REPRESSOR"/>
    <property type="match status" value="1"/>
</dbReference>
<evidence type="ECO:0000313" key="3">
    <source>
        <dbReference type="Proteomes" id="UP001499915"/>
    </source>
</evidence>
<name>A0ABN1I4G6_9GAMM</name>
<gene>
    <name evidence="2" type="ORF">GCM10009104_11570</name>
</gene>
<accession>A0ABN1I4G6</accession>
<dbReference type="Pfam" id="PF04326">
    <property type="entry name" value="SLFN_AlbA_2"/>
    <property type="match status" value="1"/>
</dbReference>
<reference evidence="2 3" key="1">
    <citation type="journal article" date="2019" name="Int. J. Syst. Evol. Microbiol.">
        <title>The Global Catalogue of Microorganisms (GCM) 10K type strain sequencing project: providing services to taxonomists for standard genome sequencing and annotation.</title>
        <authorList>
            <consortium name="The Broad Institute Genomics Platform"/>
            <consortium name="The Broad Institute Genome Sequencing Center for Infectious Disease"/>
            <person name="Wu L."/>
            <person name="Ma J."/>
        </authorList>
    </citation>
    <scope>NUCLEOTIDE SEQUENCE [LARGE SCALE GENOMIC DNA]</scope>
    <source>
        <strain evidence="2 3">JCM 15134</strain>
    </source>
</reference>
<protein>
    <recommendedName>
        <fullName evidence="1">Schlafen AlbA-2 domain-containing protein</fullName>
    </recommendedName>
</protein>
<dbReference type="EMBL" id="BAAAET010000001">
    <property type="protein sequence ID" value="GAA0687201.1"/>
    <property type="molecule type" value="Genomic_DNA"/>
</dbReference>
<organism evidence="2 3">
    <name type="scientific">Marinobacterium maritimum</name>
    <dbReference type="NCBI Taxonomy" id="500162"/>
    <lineage>
        <taxon>Bacteria</taxon>
        <taxon>Pseudomonadati</taxon>
        <taxon>Pseudomonadota</taxon>
        <taxon>Gammaproteobacteria</taxon>
        <taxon>Oceanospirillales</taxon>
        <taxon>Oceanospirillaceae</taxon>
        <taxon>Marinobacterium</taxon>
    </lineage>
</organism>
<dbReference type="Gene3D" id="3.30.950.30">
    <property type="entry name" value="Schlafen, AAA domain"/>
    <property type="match status" value="1"/>
</dbReference>
<proteinExistence type="predicted"/>
<feature type="domain" description="Schlafen AlbA-2" evidence="1">
    <location>
        <begin position="20"/>
        <end position="137"/>
    </location>
</feature>
<keyword evidence="3" id="KW-1185">Reference proteome</keyword>
<dbReference type="InterPro" id="IPR038461">
    <property type="entry name" value="Schlafen_AlbA_2_dom_sf"/>
</dbReference>
<dbReference type="InterPro" id="IPR007421">
    <property type="entry name" value="Schlafen_AlbA_2_dom"/>
</dbReference>